<evidence type="ECO:0000313" key="2">
    <source>
        <dbReference type="EMBL" id="SFL27027.1"/>
    </source>
</evidence>
<dbReference type="SUPFAM" id="SSF52540">
    <property type="entry name" value="P-loop containing nucleoside triphosphate hydrolases"/>
    <property type="match status" value="1"/>
</dbReference>
<protein>
    <submittedName>
        <fullName evidence="2">CobQ/CobB/MinD/ParA nucleotide binding domain-containing protein</fullName>
    </submittedName>
</protein>
<dbReference type="PANTHER" id="PTHR13696">
    <property type="entry name" value="P-LOOP CONTAINING NUCLEOSIDE TRIPHOSPHATE HYDROLASE"/>
    <property type="match status" value="1"/>
</dbReference>
<dbReference type="EMBL" id="FOTC01000003">
    <property type="protein sequence ID" value="SFL27027.1"/>
    <property type="molecule type" value="Genomic_DNA"/>
</dbReference>
<dbReference type="RefSeq" id="WP_089870311.1">
    <property type="nucleotide sequence ID" value="NZ_FOTC01000003.1"/>
</dbReference>
<gene>
    <name evidence="2" type="ORF">SAMN04487950_3152</name>
</gene>
<dbReference type="Gene3D" id="3.40.50.300">
    <property type="entry name" value="P-loop containing nucleotide triphosphate hydrolases"/>
    <property type="match status" value="1"/>
</dbReference>
<dbReference type="Pfam" id="PF13614">
    <property type="entry name" value="AAA_31"/>
    <property type="match status" value="1"/>
</dbReference>
<reference evidence="3" key="1">
    <citation type="submission" date="2016-10" db="EMBL/GenBank/DDBJ databases">
        <authorList>
            <person name="Varghese N."/>
            <person name="Submissions S."/>
        </authorList>
    </citation>
    <scope>NUCLEOTIDE SEQUENCE [LARGE SCALE GENOMIC DNA]</scope>
    <source>
        <strain evidence="3">CGMCC 1.7738</strain>
    </source>
</reference>
<dbReference type="STRING" id="553466.SAMN04487950_3152"/>
<dbReference type="InterPro" id="IPR025669">
    <property type="entry name" value="AAA_dom"/>
</dbReference>
<dbReference type="InterPro" id="IPR050678">
    <property type="entry name" value="DNA_Partitioning_ATPase"/>
</dbReference>
<evidence type="ECO:0000259" key="1">
    <source>
        <dbReference type="Pfam" id="PF13614"/>
    </source>
</evidence>
<name>A0A1I4GCK6_9EURY</name>
<dbReference type="InterPro" id="IPR027417">
    <property type="entry name" value="P-loop_NTPase"/>
</dbReference>
<feature type="domain" description="AAA" evidence="1">
    <location>
        <begin position="7"/>
        <end position="170"/>
    </location>
</feature>
<dbReference type="AlphaFoldDB" id="A0A1I4GCK6"/>
<evidence type="ECO:0000313" key="3">
    <source>
        <dbReference type="Proteomes" id="UP000199607"/>
    </source>
</evidence>
<sequence length="250" mass="25722">MPGTTTALVGATGGAGVTRTTVELAAMLARDGDEVAILDAAYATQGLSQYVGGRLDPDTTALVTDSDAPLDAGLVDFDLTDVDGRVACCPAAAPFERLARAKTPEAAQRLEDRIDEAAEAFDHVLVDTPPVAANQAVAAVSAVDRIVLVTPGTPRGADALQQMRGRLRDVGVTAEATLSTRGAIDDADAVVPESDVTAPDDAPACLASAGAFAPAVALATEVAVDDELSVEFDEESLLETVESYVSERRR</sequence>
<accession>A0A1I4GCK6</accession>
<keyword evidence="3" id="KW-1185">Reference proteome</keyword>
<organism evidence="2 3">
    <name type="scientific">Halogranum rubrum</name>
    <dbReference type="NCBI Taxonomy" id="553466"/>
    <lineage>
        <taxon>Archaea</taxon>
        <taxon>Methanobacteriati</taxon>
        <taxon>Methanobacteriota</taxon>
        <taxon>Stenosarchaea group</taxon>
        <taxon>Halobacteria</taxon>
        <taxon>Halobacteriales</taxon>
        <taxon>Haloferacaceae</taxon>
    </lineage>
</organism>
<dbReference type="PANTHER" id="PTHR13696:SF99">
    <property type="entry name" value="COBYRINIC ACID AC-DIAMIDE SYNTHASE"/>
    <property type="match status" value="1"/>
</dbReference>
<proteinExistence type="predicted"/>
<dbReference type="Proteomes" id="UP000199607">
    <property type="component" value="Unassembled WGS sequence"/>
</dbReference>